<keyword evidence="2" id="KW-1133">Transmembrane helix</keyword>
<feature type="compositionally biased region" description="Basic and acidic residues" evidence="1">
    <location>
        <begin position="66"/>
        <end position="83"/>
    </location>
</feature>
<evidence type="ECO:0000313" key="3">
    <source>
        <dbReference type="EMBL" id="CAH1267230.1"/>
    </source>
</evidence>
<keyword evidence="2" id="KW-0472">Membrane</keyword>
<dbReference type="Proteomes" id="UP000838412">
    <property type="component" value="Chromosome 6"/>
</dbReference>
<keyword evidence="2" id="KW-0812">Transmembrane</keyword>
<feature type="region of interest" description="Disordered" evidence="1">
    <location>
        <begin position="167"/>
        <end position="192"/>
    </location>
</feature>
<organism evidence="3 4">
    <name type="scientific">Branchiostoma lanceolatum</name>
    <name type="common">Common lancelet</name>
    <name type="synonym">Amphioxus lanceolatum</name>
    <dbReference type="NCBI Taxonomy" id="7740"/>
    <lineage>
        <taxon>Eukaryota</taxon>
        <taxon>Metazoa</taxon>
        <taxon>Chordata</taxon>
        <taxon>Cephalochordata</taxon>
        <taxon>Leptocardii</taxon>
        <taxon>Amphioxiformes</taxon>
        <taxon>Branchiostomatidae</taxon>
        <taxon>Branchiostoma</taxon>
    </lineage>
</organism>
<feature type="compositionally biased region" description="Polar residues" evidence="1">
    <location>
        <begin position="130"/>
        <end position="142"/>
    </location>
</feature>
<dbReference type="EMBL" id="OV696691">
    <property type="protein sequence ID" value="CAH1267230.1"/>
    <property type="molecule type" value="Genomic_DNA"/>
</dbReference>
<gene>
    <name evidence="3" type="primary">Hypp3712</name>
    <name evidence="3" type="ORF">BLAG_LOCUS20664</name>
</gene>
<evidence type="ECO:0000256" key="2">
    <source>
        <dbReference type="SAM" id="Phobius"/>
    </source>
</evidence>
<proteinExistence type="predicted"/>
<dbReference type="AlphaFoldDB" id="A0A8K0A485"/>
<protein>
    <submittedName>
        <fullName evidence="3">Hypp3712 protein</fullName>
    </submittedName>
</protein>
<feature type="region of interest" description="Disordered" evidence="1">
    <location>
        <begin position="65"/>
        <end position="147"/>
    </location>
</feature>
<reference evidence="3" key="1">
    <citation type="submission" date="2022-01" db="EMBL/GenBank/DDBJ databases">
        <authorList>
            <person name="Braso-Vives M."/>
        </authorList>
    </citation>
    <scope>NUCLEOTIDE SEQUENCE</scope>
</reference>
<evidence type="ECO:0000256" key="1">
    <source>
        <dbReference type="SAM" id="MobiDB-lite"/>
    </source>
</evidence>
<feature type="transmembrane region" description="Helical" evidence="2">
    <location>
        <begin position="39"/>
        <end position="59"/>
    </location>
</feature>
<keyword evidence="4" id="KW-1185">Reference proteome</keyword>
<accession>A0A8K0A485</accession>
<evidence type="ECO:0000313" key="4">
    <source>
        <dbReference type="Proteomes" id="UP000838412"/>
    </source>
</evidence>
<name>A0A8K0A485_BRALA</name>
<sequence length="192" mass="20168">MAAVCTSAPRFHPEESGIKNCLRPSLLRPNFGYGDSRHAGWSGAGLGVGAGVIFAAGLYKTTLADGQKKSDDTDIGEKSEKAETPTPAGAAQDDNVGNSSPEVHQTVPDDSNAPVTSQDVLRYLPKKNDNGTPRTESPQQSEPHLHADHLALAVGLLPSSVEAVRKGPLHTGTGLTRNRGQLAEKTCPRGEL</sequence>